<gene>
    <name evidence="1" type="ORF">FPZ08_07025</name>
</gene>
<accession>A0A5B8LQU4</accession>
<keyword evidence="2" id="KW-1185">Reference proteome</keyword>
<reference evidence="1 2" key="1">
    <citation type="submission" date="2019-07" db="EMBL/GenBank/DDBJ databases">
        <title>Full genome sequence of Devosia sp. Gsoil 520.</title>
        <authorList>
            <person name="Im W.-T."/>
        </authorList>
    </citation>
    <scope>NUCLEOTIDE SEQUENCE [LARGE SCALE GENOMIC DNA]</scope>
    <source>
        <strain evidence="1 2">Gsoil 520</strain>
    </source>
</reference>
<protein>
    <submittedName>
        <fullName evidence="1">Uncharacterized protein</fullName>
    </submittedName>
</protein>
<organism evidence="1 2">
    <name type="scientific">Devosia ginsengisoli</name>
    <dbReference type="NCBI Taxonomy" id="400770"/>
    <lineage>
        <taxon>Bacteria</taxon>
        <taxon>Pseudomonadati</taxon>
        <taxon>Pseudomonadota</taxon>
        <taxon>Alphaproteobacteria</taxon>
        <taxon>Hyphomicrobiales</taxon>
        <taxon>Devosiaceae</taxon>
        <taxon>Devosia</taxon>
    </lineage>
</organism>
<proteinExistence type="predicted"/>
<sequence length="106" mass="11670">MTPERAIAKLDRQLSRHGQAIAFKRGATEQAAVGFVRGYKAEQLVGLITQQDREVVVSPSSLATFQPKENDDFIITAGAKLGKVMTAEPIHIGTTPVRWNLRVRLT</sequence>
<dbReference type="EMBL" id="CP042304">
    <property type="protein sequence ID" value="QDZ10523.1"/>
    <property type="molecule type" value="Genomic_DNA"/>
</dbReference>
<dbReference type="OrthoDB" id="8398988at2"/>
<name>A0A5B8LQU4_9HYPH</name>
<evidence type="ECO:0000313" key="1">
    <source>
        <dbReference type="EMBL" id="QDZ10523.1"/>
    </source>
</evidence>
<dbReference type="KEGG" id="dea:FPZ08_07025"/>
<evidence type="ECO:0000313" key="2">
    <source>
        <dbReference type="Proteomes" id="UP000315364"/>
    </source>
</evidence>
<dbReference type="RefSeq" id="WP_146289310.1">
    <property type="nucleotide sequence ID" value="NZ_CP042304.1"/>
</dbReference>
<dbReference type="AlphaFoldDB" id="A0A5B8LQU4"/>
<dbReference type="Proteomes" id="UP000315364">
    <property type="component" value="Chromosome"/>
</dbReference>